<reference evidence="1" key="1">
    <citation type="journal article" date="2020" name="G3 (Bethesda)">
        <title>High-Quality Assemblies for Three Invasive Social Wasps from the &lt;i&gt;Vespula&lt;/i&gt; Genus.</title>
        <authorList>
            <person name="Harrop T.W.R."/>
            <person name="Guhlin J."/>
            <person name="McLaughlin G.M."/>
            <person name="Permina E."/>
            <person name="Stockwell P."/>
            <person name="Gilligan J."/>
            <person name="Le Lec M.F."/>
            <person name="Gruber M.A.M."/>
            <person name="Quinn O."/>
            <person name="Lovegrove M."/>
            <person name="Duncan E.J."/>
            <person name="Remnant E.J."/>
            <person name="Van Eeckhoven J."/>
            <person name="Graham B."/>
            <person name="Knapp R.A."/>
            <person name="Langford K.W."/>
            <person name="Kronenberg Z."/>
            <person name="Press M.O."/>
            <person name="Eacker S.M."/>
            <person name="Wilson-Rankin E.E."/>
            <person name="Purcell J."/>
            <person name="Lester P.J."/>
            <person name="Dearden P.K."/>
        </authorList>
    </citation>
    <scope>NUCLEOTIDE SEQUENCE</scope>
    <source>
        <strain evidence="1">Marl-1</strain>
    </source>
</reference>
<proteinExistence type="predicted"/>
<evidence type="ECO:0000313" key="1">
    <source>
        <dbReference type="EMBL" id="KAF7404497.1"/>
    </source>
</evidence>
<dbReference type="AlphaFoldDB" id="A0A834KD53"/>
<comment type="caution">
    <text evidence="1">The sequence shown here is derived from an EMBL/GenBank/DDBJ whole genome shotgun (WGS) entry which is preliminary data.</text>
</comment>
<evidence type="ECO:0000313" key="2">
    <source>
        <dbReference type="Proteomes" id="UP000614350"/>
    </source>
</evidence>
<organism evidence="1 2">
    <name type="scientific">Vespula vulgaris</name>
    <name type="common">Yellow jacket</name>
    <name type="synonym">Wasp</name>
    <dbReference type="NCBI Taxonomy" id="7454"/>
    <lineage>
        <taxon>Eukaryota</taxon>
        <taxon>Metazoa</taxon>
        <taxon>Ecdysozoa</taxon>
        <taxon>Arthropoda</taxon>
        <taxon>Hexapoda</taxon>
        <taxon>Insecta</taxon>
        <taxon>Pterygota</taxon>
        <taxon>Neoptera</taxon>
        <taxon>Endopterygota</taxon>
        <taxon>Hymenoptera</taxon>
        <taxon>Apocrita</taxon>
        <taxon>Aculeata</taxon>
        <taxon>Vespoidea</taxon>
        <taxon>Vespidae</taxon>
        <taxon>Vespinae</taxon>
        <taxon>Vespula</taxon>
    </lineage>
</organism>
<dbReference type="Proteomes" id="UP000614350">
    <property type="component" value="Unassembled WGS sequence"/>
</dbReference>
<accession>A0A834KD53</accession>
<protein>
    <submittedName>
        <fullName evidence="1">Uncharacterized protein</fullName>
    </submittedName>
</protein>
<keyword evidence="2" id="KW-1185">Reference proteome</keyword>
<gene>
    <name evidence="1" type="ORF">HZH66_003403</name>
</gene>
<sequence>MYGFLVYAQPRLTLKAQHHCAFALPAALEIFNISYMALDTSLSSSETSEIRLKRIIFSVSFEGSTSQ</sequence>
<dbReference type="EMBL" id="JACSEA010000003">
    <property type="protein sequence ID" value="KAF7404497.1"/>
    <property type="molecule type" value="Genomic_DNA"/>
</dbReference>
<name>A0A834KD53_VESVU</name>